<organism evidence="3 4">
    <name type="scientific">Ficus carica</name>
    <name type="common">Common fig</name>
    <dbReference type="NCBI Taxonomy" id="3494"/>
    <lineage>
        <taxon>Eukaryota</taxon>
        <taxon>Viridiplantae</taxon>
        <taxon>Streptophyta</taxon>
        <taxon>Embryophyta</taxon>
        <taxon>Tracheophyta</taxon>
        <taxon>Spermatophyta</taxon>
        <taxon>Magnoliopsida</taxon>
        <taxon>eudicotyledons</taxon>
        <taxon>Gunneridae</taxon>
        <taxon>Pentapetalae</taxon>
        <taxon>rosids</taxon>
        <taxon>fabids</taxon>
        <taxon>Rosales</taxon>
        <taxon>Moraceae</taxon>
        <taxon>Ficeae</taxon>
        <taxon>Ficus</taxon>
    </lineage>
</organism>
<feature type="transmembrane region" description="Helical" evidence="2">
    <location>
        <begin position="169"/>
        <end position="191"/>
    </location>
</feature>
<dbReference type="AlphaFoldDB" id="A0AA88DTG3"/>
<name>A0AA88DTG3_FICCA</name>
<keyword evidence="2" id="KW-0812">Transmembrane</keyword>
<accession>A0AA88DTG3</accession>
<evidence type="ECO:0000256" key="1">
    <source>
        <dbReference type="SAM" id="MobiDB-lite"/>
    </source>
</evidence>
<keyword evidence="2" id="KW-0472">Membrane</keyword>
<proteinExistence type="predicted"/>
<evidence type="ECO:0000256" key="2">
    <source>
        <dbReference type="SAM" id="Phobius"/>
    </source>
</evidence>
<feature type="region of interest" description="Disordered" evidence="1">
    <location>
        <begin position="63"/>
        <end position="94"/>
    </location>
</feature>
<keyword evidence="2" id="KW-1133">Transmembrane helix</keyword>
<comment type="caution">
    <text evidence="3">The sequence shown here is derived from an EMBL/GenBank/DDBJ whole genome shotgun (WGS) entry which is preliminary data.</text>
</comment>
<evidence type="ECO:0000313" key="3">
    <source>
        <dbReference type="EMBL" id="GMN61380.1"/>
    </source>
</evidence>
<sequence length="196" mass="23161">MSLIFLEQKQQKLLKIKRPIVWDQLQNLILSEVLISAFPNKRAKARQNLFTHVRKAQDFYYKHTNDGKPTKEKRISEQKNNREREIEKERERYGTGSRSEREGRLRRDWKWDLSWCPRRPVFLLCQRVESSWARASSDLTLESLCNCRYSVSSPTSFVLLLLILRRACLFLVVSVLDGWSASTLTIVRVILRKLHG</sequence>
<dbReference type="Proteomes" id="UP001187192">
    <property type="component" value="Unassembled WGS sequence"/>
</dbReference>
<keyword evidence="4" id="KW-1185">Reference proteome</keyword>
<protein>
    <submittedName>
        <fullName evidence="3">Uncharacterized protein</fullName>
    </submittedName>
</protein>
<gene>
    <name evidence="3" type="ORF">TIFTF001_030462</name>
</gene>
<evidence type="ECO:0000313" key="4">
    <source>
        <dbReference type="Proteomes" id="UP001187192"/>
    </source>
</evidence>
<dbReference type="Gramene" id="FCD_00025904-RA">
    <property type="protein sequence ID" value="FCD_00025904-RA:cds"/>
    <property type="gene ID" value="FCD_00025904"/>
</dbReference>
<reference evidence="3" key="1">
    <citation type="submission" date="2023-07" db="EMBL/GenBank/DDBJ databases">
        <title>draft genome sequence of fig (Ficus carica).</title>
        <authorList>
            <person name="Takahashi T."/>
            <person name="Nishimura K."/>
        </authorList>
    </citation>
    <scope>NUCLEOTIDE SEQUENCE</scope>
</reference>
<dbReference type="EMBL" id="BTGU01000111">
    <property type="protein sequence ID" value="GMN61380.1"/>
    <property type="molecule type" value="Genomic_DNA"/>
</dbReference>